<dbReference type="EMBL" id="RAQU01000082">
    <property type="protein sequence ID" value="RKK03520.1"/>
    <property type="molecule type" value="Genomic_DNA"/>
</dbReference>
<dbReference type="Proteomes" id="UP000274097">
    <property type="component" value="Unassembled WGS sequence"/>
</dbReference>
<dbReference type="InterPro" id="IPR036928">
    <property type="entry name" value="AS_sf"/>
</dbReference>
<dbReference type="Gene3D" id="3.90.1300.10">
    <property type="entry name" value="Amidase signature (AS) domain"/>
    <property type="match status" value="1"/>
</dbReference>
<organism evidence="2 5">
    <name type="scientific">Teichococcus wenyumeiae</name>
    <dbReference type="NCBI Taxonomy" id="2478470"/>
    <lineage>
        <taxon>Bacteria</taxon>
        <taxon>Pseudomonadati</taxon>
        <taxon>Pseudomonadota</taxon>
        <taxon>Alphaproteobacteria</taxon>
        <taxon>Acetobacterales</taxon>
        <taxon>Roseomonadaceae</taxon>
        <taxon>Roseomonas</taxon>
    </lineage>
</organism>
<feature type="domain" description="Amidase" evidence="1">
    <location>
        <begin position="25"/>
        <end position="434"/>
    </location>
</feature>
<name>A0A3A9JBL4_9PROT</name>
<dbReference type="Proteomes" id="UP000278036">
    <property type="component" value="Unassembled WGS sequence"/>
</dbReference>
<dbReference type="InterPro" id="IPR023631">
    <property type="entry name" value="Amidase_dom"/>
</dbReference>
<gene>
    <name evidence="2" type="ORF">D6Z83_14160</name>
    <name evidence="3" type="ORF">EBE87_24565</name>
</gene>
<dbReference type="AlphaFoldDB" id="A0A3A9JBL4"/>
<dbReference type="GO" id="GO:0003824">
    <property type="term" value="F:catalytic activity"/>
    <property type="evidence" value="ECO:0007669"/>
    <property type="project" value="InterPro"/>
</dbReference>
<comment type="caution">
    <text evidence="2">The sequence shown here is derived from an EMBL/GenBank/DDBJ whole genome shotgun (WGS) entry which is preliminary data.</text>
</comment>
<accession>A0A3A9JBL4</accession>
<proteinExistence type="predicted"/>
<dbReference type="PANTHER" id="PTHR11895:SF176">
    <property type="entry name" value="AMIDASE AMID-RELATED"/>
    <property type="match status" value="1"/>
</dbReference>
<sequence length="462" mass="48673">MTRPGGMTATALLTAYRQGNLSPVDAVETTLQHIDQADGRLHSFLHVDAAGARAAAQEAAQRWARGEDVGPLCGVPVGIKDIIDVAGLPTTCHSRILLDNIALKDAEVVRRLRQAGAIVMGKLATHEFALGGPSFDLPFPPARNPWNYGHNPGGSSSGSAVSVAAGLLPLAVGTDTAGSIRHPAGACGILGLKPGYDAVPRHGVFPLAFSLDHVGPLARSTADLALAFEVMAGRRLTVPLVDGDRPLAGLRIGYVRHFHTHDVPADPEVAAALDATAAAFETLGAVVVEVVLPPLQQFLGINRIIMFSEAWSIHAQWLRERPEDYGQSGRQRLMAGAFLTAEDYLAAQRHRTALSRQVQEVLDGADLLLVANMLDPACRIDDAEALAYTSERQARVAFNVTGHPALSIPTGLSALGMPLSAQLVGPMGTEAVLLRACAALEQIGRGVPRLPDQPVFSVEGAT</sequence>
<dbReference type="InterPro" id="IPR020556">
    <property type="entry name" value="Amidase_CS"/>
</dbReference>
<dbReference type="InterPro" id="IPR000120">
    <property type="entry name" value="Amidase"/>
</dbReference>
<keyword evidence="4" id="KW-1185">Reference proteome</keyword>
<protein>
    <submittedName>
        <fullName evidence="2">Amidase</fullName>
    </submittedName>
</protein>
<evidence type="ECO:0000259" key="1">
    <source>
        <dbReference type="Pfam" id="PF01425"/>
    </source>
</evidence>
<evidence type="ECO:0000313" key="2">
    <source>
        <dbReference type="EMBL" id="RKK03520.1"/>
    </source>
</evidence>
<dbReference type="PROSITE" id="PS00571">
    <property type="entry name" value="AMIDASES"/>
    <property type="match status" value="1"/>
</dbReference>
<evidence type="ECO:0000313" key="3">
    <source>
        <dbReference type="EMBL" id="RMI16979.1"/>
    </source>
</evidence>
<evidence type="ECO:0000313" key="4">
    <source>
        <dbReference type="Proteomes" id="UP000274097"/>
    </source>
</evidence>
<evidence type="ECO:0000313" key="5">
    <source>
        <dbReference type="Proteomes" id="UP000278036"/>
    </source>
</evidence>
<dbReference type="EMBL" id="RFLX01000043">
    <property type="protein sequence ID" value="RMI16979.1"/>
    <property type="molecule type" value="Genomic_DNA"/>
</dbReference>
<reference evidence="2 5" key="1">
    <citation type="submission" date="2018-09" db="EMBL/GenBank/DDBJ databases">
        <title>Roseomonas sp. nov., isolated from feces of Tibetan antelopes in the Qinghai-Tibet plateau, China.</title>
        <authorList>
            <person name="Tian Z."/>
        </authorList>
    </citation>
    <scope>NUCLEOTIDE SEQUENCE [LARGE SCALE GENOMIC DNA]</scope>
    <source>
        <strain evidence="3 4">Z23</strain>
        <strain evidence="2 5">Z24</strain>
    </source>
</reference>
<dbReference type="Pfam" id="PF01425">
    <property type="entry name" value="Amidase"/>
    <property type="match status" value="1"/>
</dbReference>
<dbReference type="SUPFAM" id="SSF75304">
    <property type="entry name" value="Amidase signature (AS) enzymes"/>
    <property type="match status" value="1"/>
</dbReference>
<dbReference type="PANTHER" id="PTHR11895">
    <property type="entry name" value="TRANSAMIDASE"/>
    <property type="match status" value="1"/>
</dbReference>
<dbReference type="InParanoid" id="A0A3A9JBL4"/>